<evidence type="ECO:0000256" key="2">
    <source>
        <dbReference type="ARBA" id="ARBA00022679"/>
    </source>
</evidence>
<dbReference type="Pfam" id="PF02353">
    <property type="entry name" value="CMAS"/>
    <property type="match status" value="1"/>
</dbReference>
<evidence type="ECO:0000256" key="1">
    <source>
        <dbReference type="ARBA" id="ARBA00022603"/>
    </source>
</evidence>
<dbReference type="PANTHER" id="PTHR13610">
    <property type="entry name" value="METHYLTRANSFERASE DOMAIN-CONTAINING PROTEIN"/>
    <property type="match status" value="1"/>
</dbReference>
<dbReference type="InterPro" id="IPR026170">
    <property type="entry name" value="FAM173A/B"/>
</dbReference>
<dbReference type="SUPFAM" id="SSF53335">
    <property type="entry name" value="S-adenosyl-L-methionine-dependent methyltransferases"/>
    <property type="match status" value="1"/>
</dbReference>
<evidence type="ECO:0000313" key="5">
    <source>
        <dbReference type="EMBL" id="KKR97883.1"/>
    </source>
</evidence>
<protein>
    <recommendedName>
        <fullName evidence="7">Methyltransferase domain-containing protein</fullName>
    </recommendedName>
</protein>
<feature type="chain" id="PRO_5002534830" description="Methyltransferase domain-containing protein" evidence="4">
    <location>
        <begin position="19"/>
        <end position="167"/>
    </location>
</feature>
<feature type="signal peptide" evidence="4">
    <location>
        <begin position="1"/>
        <end position="18"/>
    </location>
</feature>
<gene>
    <name evidence="5" type="ORF">UU48_C0007G0016</name>
</gene>
<dbReference type="Proteomes" id="UP000034746">
    <property type="component" value="Unassembled WGS sequence"/>
</dbReference>
<dbReference type="EMBL" id="LCAU01000007">
    <property type="protein sequence ID" value="KKR97883.1"/>
    <property type="molecule type" value="Genomic_DNA"/>
</dbReference>
<dbReference type="Gene3D" id="3.40.50.150">
    <property type="entry name" value="Vaccinia Virus protein VP39"/>
    <property type="match status" value="1"/>
</dbReference>
<keyword evidence="1" id="KW-0489">Methyltransferase</keyword>
<keyword evidence="2" id="KW-0808">Transferase</keyword>
<evidence type="ECO:0008006" key="7">
    <source>
        <dbReference type="Google" id="ProtNLM"/>
    </source>
</evidence>
<organism evidence="5 6">
    <name type="scientific">Candidatus Uhrbacteria bacterium GW2011_GWF2_41_16</name>
    <dbReference type="NCBI Taxonomy" id="1618997"/>
    <lineage>
        <taxon>Bacteria</taxon>
        <taxon>Candidatus Uhriibacteriota</taxon>
    </lineage>
</organism>
<keyword evidence="3" id="KW-0949">S-adenosyl-L-methionine</keyword>
<accession>A0A0G0VA71</accession>
<evidence type="ECO:0000256" key="4">
    <source>
        <dbReference type="SAM" id="SignalP"/>
    </source>
</evidence>
<dbReference type="GO" id="GO:0032259">
    <property type="term" value="P:methylation"/>
    <property type="evidence" value="ECO:0007669"/>
    <property type="project" value="UniProtKB-KW"/>
</dbReference>
<name>A0A0G0VA71_9BACT</name>
<dbReference type="GO" id="GO:0016279">
    <property type="term" value="F:protein-lysine N-methyltransferase activity"/>
    <property type="evidence" value="ECO:0007669"/>
    <property type="project" value="InterPro"/>
</dbReference>
<comment type="caution">
    <text evidence="5">The sequence shown here is derived from an EMBL/GenBank/DDBJ whole genome shotgun (WGS) entry which is preliminary data.</text>
</comment>
<dbReference type="AlphaFoldDB" id="A0A0G0VA71"/>
<reference evidence="5 6" key="1">
    <citation type="journal article" date="2015" name="Nature">
        <title>rRNA introns, odd ribosomes, and small enigmatic genomes across a large radiation of phyla.</title>
        <authorList>
            <person name="Brown C.T."/>
            <person name="Hug L.A."/>
            <person name="Thomas B.C."/>
            <person name="Sharon I."/>
            <person name="Castelle C.J."/>
            <person name="Singh A."/>
            <person name="Wilkins M.J."/>
            <person name="Williams K.H."/>
            <person name="Banfield J.F."/>
        </authorList>
    </citation>
    <scope>NUCLEOTIDE SEQUENCE [LARGE SCALE GENOMIC DNA]</scope>
</reference>
<proteinExistence type="predicted"/>
<dbReference type="InterPro" id="IPR029063">
    <property type="entry name" value="SAM-dependent_MTases_sf"/>
</dbReference>
<evidence type="ECO:0000256" key="3">
    <source>
        <dbReference type="ARBA" id="ARBA00022691"/>
    </source>
</evidence>
<dbReference type="PANTHER" id="PTHR13610:SF11">
    <property type="entry name" value="METHYLTRANSFERASE DOMAIN-CONTAINING PROTEIN"/>
    <property type="match status" value="1"/>
</dbReference>
<dbReference type="CDD" id="cd02440">
    <property type="entry name" value="AdoMet_MTases"/>
    <property type="match status" value="1"/>
</dbReference>
<keyword evidence="4" id="KW-0732">Signal</keyword>
<evidence type="ECO:0000313" key="6">
    <source>
        <dbReference type="Proteomes" id="UP000034746"/>
    </source>
</evidence>
<sequence length="167" mass="19050">MSWIFFLFLILTFSAAYAALSAAPWVPTRRWDIDRLLQLAQPKPGEKLYELGCGDGRVVVAAAKRYGVKGIGVELSLLQAGVAFLRAKLSKTNTQIKLANLFHVHLRDADIVYLFLMPEAYQRIRAKFEAELKPGARVISYVWPIPEWEPTIVDHKEGKCDLFLYRR</sequence>